<dbReference type="PANTHER" id="PTHR42693:SF53">
    <property type="entry name" value="ENDO-4-O-SULFATASE"/>
    <property type="match status" value="1"/>
</dbReference>
<dbReference type="Gene3D" id="3.30.1120.10">
    <property type="match status" value="1"/>
</dbReference>
<proteinExistence type="inferred from homology"/>
<name>A0A6C2UTT7_9BACT</name>
<keyword evidence="8" id="KW-1185">Reference proteome</keyword>
<dbReference type="GO" id="GO:0004065">
    <property type="term" value="F:arylsulfatase activity"/>
    <property type="evidence" value="ECO:0007669"/>
    <property type="project" value="TreeGrafter"/>
</dbReference>
<feature type="domain" description="Sulfatase N-terminal" evidence="6">
    <location>
        <begin position="42"/>
        <end position="395"/>
    </location>
</feature>
<reference evidence="7 8" key="1">
    <citation type="submission" date="2019-04" db="EMBL/GenBank/DDBJ databases">
        <authorList>
            <person name="Van Vliet M D."/>
        </authorList>
    </citation>
    <scope>NUCLEOTIDE SEQUENCE [LARGE SCALE GENOMIC DNA]</scope>
    <source>
        <strain evidence="7 8">F21</strain>
    </source>
</reference>
<evidence type="ECO:0000256" key="1">
    <source>
        <dbReference type="ARBA" id="ARBA00008779"/>
    </source>
</evidence>
<dbReference type="PROSITE" id="PS00523">
    <property type="entry name" value="SULFATASE_1"/>
    <property type="match status" value="1"/>
</dbReference>
<gene>
    <name evidence="7" type="primary">atsA_277</name>
    <name evidence="7" type="ORF">SCARR_05696</name>
</gene>
<feature type="chain" id="PRO_5028874913" evidence="5">
    <location>
        <begin position="40"/>
        <end position="510"/>
    </location>
</feature>
<evidence type="ECO:0000256" key="5">
    <source>
        <dbReference type="SAM" id="SignalP"/>
    </source>
</evidence>
<evidence type="ECO:0000313" key="7">
    <source>
        <dbReference type="EMBL" id="VGO23589.1"/>
    </source>
</evidence>
<dbReference type="CDD" id="cd16143">
    <property type="entry name" value="ARS_like"/>
    <property type="match status" value="1"/>
</dbReference>
<dbReference type="AlphaFoldDB" id="A0A6C2UTT7"/>
<keyword evidence="5" id="KW-0732">Signal</keyword>
<dbReference type="InterPro" id="IPR024607">
    <property type="entry name" value="Sulfatase_CS"/>
</dbReference>
<dbReference type="EMBL" id="CAAHFH010000005">
    <property type="protein sequence ID" value="VGO23589.1"/>
    <property type="molecule type" value="Genomic_DNA"/>
</dbReference>
<organism evidence="7 8">
    <name type="scientific">Pontiella sulfatireligans</name>
    <dbReference type="NCBI Taxonomy" id="2750658"/>
    <lineage>
        <taxon>Bacteria</taxon>
        <taxon>Pseudomonadati</taxon>
        <taxon>Kiritimatiellota</taxon>
        <taxon>Kiritimatiellia</taxon>
        <taxon>Kiritimatiellales</taxon>
        <taxon>Pontiellaceae</taxon>
        <taxon>Pontiella</taxon>
    </lineage>
</organism>
<dbReference type="SUPFAM" id="SSF53649">
    <property type="entry name" value="Alkaline phosphatase-like"/>
    <property type="match status" value="1"/>
</dbReference>
<dbReference type="Proteomes" id="UP000346198">
    <property type="component" value="Unassembled WGS sequence"/>
</dbReference>
<comment type="similarity">
    <text evidence="1">Belongs to the sulfatase family.</text>
</comment>
<protein>
    <submittedName>
        <fullName evidence="7">Arylsulfatase</fullName>
    </submittedName>
</protein>
<keyword evidence="3" id="KW-0378">Hydrolase</keyword>
<evidence type="ECO:0000313" key="8">
    <source>
        <dbReference type="Proteomes" id="UP000346198"/>
    </source>
</evidence>
<dbReference type="InterPro" id="IPR050738">
    <property type="entry name" value="Sulfatase"/>
</dbReference>
<evidence type="ECO:0000256" key="3">
    <source>
        <dbReference type="ARBA" id="ARBA00022801"/>
    </source>
</evidence>
<keyword evidence="4" id="KW-0106">Calcium</keyword>
<evidence type="ECO:0000256" key="2">
    <source>
        <dbReference type="ARBA" id="ARBA00022723"/>
    </source>
</evidence>
<dbReference type="PROSITE" id="PS00149">
    <property type="entry name" value="SULFATASE_2"/>
    <property type="match status" value="1"/>
</dbReference>
<accession>A0A6C2UTT7</accession>
<dbReference type="RefSeq" id="WP_136066098.1">
    <property type="nucleotide sequence ID" value="NZ_CAAHFH010000005.1"/>
</dbReference>
<evidence type="ECO:0000256" key="4">
    <source>
        <dbReference type="ARBA" id="ARBA00022837"/>
    </source>
</evidence>
<sequence>MYEIKDALEVRKMERKMMKNKCFKCLLVGLAGIAFSAVADRPNVVIILADDFGIGGVNAIVDSGGLIDTPNMDRLVANGISFTDASTPSSVCSPSRYGMLTGEYAWRTRLKWGVVAAAGFKNNEGNFDLLIDTETETIASYLKKAGYHTAHVGKWHLGYTNEDVLKTYVQQPLVPGPRNIGFDYHFAVPHNLGDVAKVYIENEGVYQLRSKKVKQYRGEFNKLYHGYDAPQRVAREVTQKITDKACDWMRDVSAASPEDPFFLYFAPVAVHSPIVSSVKNEGASKAGAYGDFIQDLDDSVGQIVDQLELLGKLENTLLIFTSDNGADFSPPQKPQGIAKAAGLKLNGDLRGDKHTIFQGGFIVPFIVHWPNEIKSARTSNRTISLVDIFSTIKELVPVKGGESTSCAPDSVSFASSIFSADADAVERGPFVTHSALGLYAVRHKQWKYIEGRFPESVPLGKRKNATNQAVPQLYDLNADPKEENNLFGTHPEVVSQLQGMLDSIRDREAK</sequence>
<dbReference type="Pfam" id="PF00884">
    <property type="entry name" value="Sulfatase"/>
    <property type="match status" value="1"/>
</dbReference>
<evidence type="ECO:0000259" key="6">
    <source>
        <dbReference type="Pfam" id="PF00884"/>
    </source>
</evidence>
<dbReference type="PANTHER" id="PTHR42693">
    <property type="entry name" value="ARYLSULFATASE FAMILY MEMBER"/>
    <property type="match status" value="1"/>
</dbReference>
<feature type="signal peptide" evidence="5">
    <location>
        <begin position="1"/>
        <end position="39"/>
    </location>
</feature>
<dbReference type="InterPro" id="IPR017850">
    <property type="entry name" value="Alkaline_phosphatase_core_sf"/>
</dbReference>
<dbReference type="InterPro" id="IPR000917">
    <property type="entry name" value="Sulfatase_N"/>
</dbReference>
<keyword evidence="2" id="KW-0479">Metal-binding</keyword>
<dbReference type="GO" id="GO:0046872">
    <property type="term" value="F:metal ion binding"/>
    <property type="evidence" value="ECO:0007669"/>
    <property type="project" value="UniProtKB-KW"/>
</dbReference>
<dbReference type="Gene3D" id="3.40.720.10">
    <property type="entry name" value="Alkaline Phosphatase, subunit A"/>
    <property type="match status" value="1"/>
</dbReference>